<evidence type="ECO:0000313" key="3">
    <source>
        <dbReference type="Proteomes" id="UP000694892"/>
    </source>
</evidence>
<name>A0A974H0H3_XENLA</name>
<reference evidence="3" key="1">
    <citation type="journal article" date="2016" name="Nature">
        <title>Genome evolution in the allotetraploid frog Xenopus laevis.</title>
        <authorList>
            <person name="Session A.M."/>
            <person name="Uno Y."/>
            <person name="Kwon T."/>
            <person name="Chapman J.A."/>
            <person name="Toyoda A."/>
            <person name="Takahashi S."/>
            <person name="Fukui A."/>
            <person name="Hikosaka A."/>
            <person name="Suzuki A."/>
            <person name="Kondo M."/>
            <person name="van Heeringen S.J."/>
            <person name="Quigley I."/>
            <person name="Heinz S."/>
            <person name="Ogino H."/>
            <person name="Ochi H."/>
            <person name="Hellsten U."/>
            <person name="Lyons J.B."/>
            <person name="Simakov O."/>
            <person name="Putnam N."/>
            <person name="Stites J."/>
            <person name="Kuroki Y."/>
            <person name="Tanaka T."/>
            <person name="Michiue T."/>
            <person name="Watanabe M."/>
            <person name="Bogdanovic O."/>
            <person name="Lister R."/>
            <person name="Georgiou G."/>
            <person name="Paranjpe S.S."/>
            <person name="van Kruijsbergen I."/>
            <person name="Shu S."/>
            <person name="Carlson J."/>
            <person name="Kinoshita T."/>
            <person name="Ohta Y."/>
            <person name="Mawaribuchi S."/>
            <person name="Jenkins J."/>
            <person name="Grimwood J."/>
            <person name="Schmutz J."/>
            <person name="Mitros T."/>
            <person name="Mozaffari S.V."/>
            <person name="Suzuki Y."/>
            <person name="Haramoto Y."/>
            <person name="Yamamoto T.S."/>
            <person name="Takagi C."/>
            <person name="Heald R."/>
            <person name="Miller K."/>
            <person name="Haudenschild C."/>
            <person name="Kitzman J."/>
            <person name="Nakayama T."/>
            <person name="Izutsu Y."/>
            <person name="Robert J."/>
            <person name="Fortriede J."/>
            <person name="Burns K."/>
            <person name="Lotay V."/>
            <person name="Karimi K."/>
            <person name="Yasuoka Y."/>
            <person name="Dichmann D.S."/>
            <person name="Flajnik M.F."/>
            <person name="Houston D.W."/>
            <person name="Shendure J."/>
            <person name="DuPasquier L."/>
            <person name="Vize P.D."/>
            <person name="Zorn A.M."/>
            <person name="Ito M."/>
            <person name="Marcotte E.M."/>
            <person name="Wallingford J.B."/>
            <person name="Ito Y."/>
            <person name="Asashima M."/>
            <person name="Ueno N."/>
            <person name="Matsuda Y."/>
            <person name="Veenstra G.J."/>
            <person name="Fujiyama A."/>
            <person name="Harland R.M."/>
            <person name="Taira M."/>
            <person name="Rokhsar D.S."/>
        </authorList>
    </citation>
    <scope>NUCLEOTIDE SEQUENCE [LARGE SCALE GENOMIC DNA]</scope>
    <source>
        <strain evidence="3">J</strain>
    </source>
</reference>
<gene>
    <name evidence="2" type="ORF">XELAEV_18046288mg</name>
</gene>
<accession>A0A974H0H3</accession>
<organism evidence="2 3">
    <name type="scientific">Xenopus laevis</name>
    <name type="common">African clawed frog</name>
    <dbReference type="NCBI Taxonomy" id="8355"/>
    <lineage>
        <taxon>Eukaryota</taxon>
        <taxon>Metazoa</taxon>
        <taxon>Chordata</taxon>
        <taxon>Craniata</taxon>
        <taxon>Vertebrata</taxon>
        <taxon>Euteleostomi</taxon>
        <taxon>Amphibia</taxon>
        <taxon>Batrachia</taxon>
        <taxon>Anura</taxon>
        <taxon>Pipoidea</taxon>
        <taxon>Pipidae</taxon>
        <taxon>Xenopodinae</taxon>
        <taxon>Xenopus</taxon>
        <taxon>Xenopus</taxon>
    </lineage>
</organism>
<evidence type="ECO:0000313" key="2">
    <source>
        <dbReference type="EMBL" id="OCT60272.1"/>
    </source>
</evidence>
<feature type="compositionally biased region" description="Basic and acidic residues" evidence="1">
    <location>
        <begin position="206"/>
        <end position="221"/>
    </location>
</feature>
<dbReference type="Proteomes" id="UP000694892">
    <property type="component" value="Chromosome 9_10S"/>
</dbReference>
<feature type="region of interest" description="Disordered" evidence="1">
    <location>
        <begin position="202"/>
        <end position="236"/>
    </location>
</feature>
<sequence>MVGNEPIDIGRRLGYQSARQNFDWVPWKSPKRWPLFVLNRQMRVKFYCFYLYSLTIQLYTCVLKRTIVIVMTGHLKSPGAQLATSNRVSRIRVCAAIAGRKGNGGKGSEVPVAILDEGKSAEHLKEISGECAGSIALECDSLGPSGCVEMVCAPPERINSAESQRNPPPCTGNCTELPWGHRCYGGKTEQQQGRSQWLYLETPRGTQEDAGRKVKQQEKRVPCVSQSEENARWRRV</sequence>
<protein>
    <submittedName>
        <fullName evidence="2">Uncharacterized protein</fullName>
    </submittedName>
</protein>
<dbReference type="AlphaFoldDB" id="A0A974H0H3"/>
<proteinExistence type="predicted"/>
<evidence type="ECO:0000256" key="1">
    <source>
        <dbReference type="SAM" id="MobiDB-lite"/>
    </source>
</evidence>
<dbReference type="EMBL" id="CM004483">
    <property type="protein sequence ID" value="OCT60272.1"/>
    <property type="molecule type" value="Genomic_DNA"/>
</dbReference>